<dbReference type="KEGG" id="scm:SCHCO_02544297"/>
<accession>D8Q813</accession>
<evidence type="ECO:0000313" key="1">
    <source>
        <dbReference type="EMBL" id="EFI96526.1"/>
    </source>
</evidence>
<dbReference type="GeneID" id="9586836"/>
<evidence type="ECO:0000313" key="2">
    <source>
        <dbReference type="Proteomes" id="UP000007431"/>
    </source>
</evidence>
<gene>
    <name evidence="1" type="ORF">SCHCODRAFT_109937</name>
</gene>
<dbReference type="InParanoid" id="D8Q813"/>
<dbReference type="Proteomes" id="UP000007431">
    <property type="component" value="Unassembled WGS sequence"/>
</dbReference>
<sequence length="440" mass="49618">MSFDNAEEFEQRITEAIEETNLRKQAILLDPLLQPHVWLRAFRSLSPDYIPQNSSSPVDERMADVLNDLQILSMILMPDPQAPVSAPVLRALLVGFRTMWPLAWTWVQFLDPLADGPRSDGMTRLVISATIPSVLAMGLRLALKETENRAQIVASMRDEPLQKLVALWYHEFGIDHSDPAMQKDLERDNDQGLCLQIRHAQGAISEIIADSGSEYYDSMVRALYKISGGHPKRLRRRMLANLERGLHSRQRLSEMDLAQFYFAPVSYLLSIPSYTFPPLSGRTIRRQAALLLELSLTPDTTMRAVAMCSIIASLHKKELNGRVLALSISNGLLTGVRNIISQQSVHRALREGDGAKVVIALIITLFVTLRLRRVAKSFLHTDVLPLSREELLEPRSPLVKQWGHLMGRKPLHALAWAAHKERLKHARRCSNSKVKISSCT</sequence>
<organism evidence="2">
    <name type="scientific">Schizophyllum commune (strain H4-8 / FGSC 9210)</name>
    <name type="common">Split gill fungus</name>
    <dbReference type="NCBI Taxonomy" id="578458"/>
    <lineage>
        <taxon>Eukaryota</taxon>
        <taxon>Fungi</taxon>
        <taxon>Dikarya</taxon>
        <taxon>Basidiomycota</taxon>
        <taxon>Agaricomycotina</taxon>
        <taxon>Agaricomycetes</taxon>
        <taxon>Agaricomycetidae</taxon>
        <taxon>Agaricales</taxon>
        <taxon>Schizophyllaceae</taxon>
        <taxon>Schizophyllum</taxon>
    </lineage>
</organism>
<name>D8Q813_SCHCM</name>
<dbReference type="VEuPathDB" id="FungiDB:SCHCODRAFT_02544297"/>
<dbReference type="HOGENOM" id="CLU_034960_0_0_1"/>
<dbReference type="EMBL" id="GL377307">
    <property type="protein sequence ID" value="EFI96526.1"/>
    <property type="molecule type" value="Genomic_DNA"/>
</dbReference>
<keyword evidence="2" id="KW-1185">Reference proteome</keyword>
<reference evidence="1 2" key="1">
    <citation type="journal article" date="2010" name="Nat. Biotechnol.">
        <title>Genome sequence of the model mushroom Schizophyllum commune.</title>
        <authorList>
            <person name="Ohm R.A."/>
            <person name="de Jong J.F."/>
            <person name="Lugones L.G."/>
            <person name="Aerts A."/>
            <person name="Kothe E."/>
            <person name="Stajich J.E."/>
            <person name="de Vries R.P."/>
            <person name="Record E."/>
            <person name="Levasseur A."/>
            <person name="Baker S.E."/>
            <person name="Bartholomew K.A."/>
            <person name="Coutinho P.M."/>
            <person name="Erdmann S."/>
            <person name="Fowler T.J."/>
            <person name="Gathman A.C."/>
            <person name="Lombard V."/>
            <person name="Henrissat B."/>
            <person name="Knabe N."/>
            <person name="Kuees U."/>
            <person name="Lilly W.W."/>
            <person name="Lindquist E."/>
            <person name="Lucas S."/>
            <person name="Magnuson J.K."/>
            <person name="Piumi F."/>
            <person name="Raudaskoski M."/>
            <person name="Salamov A."/>
            <person name="Schmutz J."/>
            <person name="Schwarze F.W.M.R."/>
            <person name="vanKuyk P.A."/>
            <person name="Horton J.S."/>
            <person name="Grigoriev I.V."/>
            <person name="Woesten H.A.B."/>
        </authorList>
    </citation>
    <scope>NUCLEOTIDE SEQUENCE [LARGE SCALE GENOMIC DNA]</scope>
    <source>
        <strain evidence="2">H4-8 / FGSC 9210</strain>
    </source>
</reference>
<dbReference type="AlphaFoldDB" id="D8Q813"/>
<protein>
    <submittedName>
        <fullName evidence="1">Uncharacterized protein</fullName>
    </submittedName>
</protein>
<dbReference type="OrthoDB" id="3071576at2759"/>
<feature type="non-terminal residue" evidence="1">
    <location>
        <position position="440"/>
    </location>
</feature>
<proteinExistence type="predicted"/>